<evidence type="ECO:0000256" key="1">
    <source>
        <dbReference type="SAM" id="Coils"/>
    </source>
</evidence>
<feature type="coiled-coil region" evidence="1">
    <location>
        <begin position="3"/>
        <end position="70"/>
    </location>
</feature>
<evidence type="ECO:0000313" key="2">
    <source>
        <dbReference type="EMBL" id="VUC33969.1"/>
    </source>
</evidence>
<dbReference type="EMBL" id="CABFNS010000873">
    <property type="protein sequence ID" value="VUC33969.1"/>
    <property type="molecule type" value="Genomic_DNA"/>
</dbReference>
<sequence>MSLAELEAQYESLIVQAQKAEKDLDDLKKSMGSSPSMSEVKLEEALNEARKDTQMELNNVERQIMDLKAKEGKNDE</sequence>
<gene>
    <name evidence="2" type="ORF">CLO192961_LOCUS367162</name>
</gene>
<reference evidence="2 3" key="1">
    <citation type="submission" date="2019-06" db="EMBL/GenBank/DDBJ databases">
        <authorList>
            <person name="Broberg M."/>
        </authorList>
    </citation>
    <scope>NUCLEOTIDE SEQUENCE [LARGE SCALE GENOMIC DNA]</scope>
</reference>
<evidence type="ECO:0000313" key="3">
    <source>
        <dbReference type="Proteomes" id="UP000766486"/>
    </source>
</evidence>
<keyword evidence="1" id="KW-0175">Coiled coil</keyword>
<proteinExistence type="predicted"/>
<name>A0ABY6URZ4_BIOOC</name>
<protein>
    <submittedName>
        <fullName evidence="2">Uncharacterized protein</fullName>
    </submittedName>
</protein>
<accession>A0ABY6URZ4</accession>
<comment type="caution">
    <text evidence="2">The sequence shown here is derived from an EMBL/GenBank/DDBJ whole genome shotgun (WGS) entry which is preliminary data.</text>
</comment>
<dbReference type="Proteomes" id="UP000766486">
    <property type="component" value="Unassembled WGS sequence"/>
</dbReference>
<organism evidence="2 3">
    <name type="scientific">Bionectria ochroleuca</name>
    <name type="common">Gliocladium roseum</name>
    <dbReference type="NCBI Taxonomy" id="29856"/>
    <lineage>
        <taxon>Eukaryota</taxon>
        <taxon>Fungi</taxon>
        <taxon>Dikarya</taxon>
        <taxon>Ascomycota</taxon>
        <taxon>Pezizomycotina</taxon>
        <taxon>Sordariomycetes</taxon>
        <taxon>Hypocreomycetidae</taxon>
        <taxon>Hypocreales</taxon>
        <taxon>Bionectriaceae</taxon>
        <taxon>Clonostachys</taxon>
    </lineage>
</organism>
<keyword evidence="3" id="KW-1185">Reference proteome</keyword>